<dbReference type="InterPro" id="IPR016176">
    <property type="entry name" value="Cbl-dep_enz_cat"/>
</dbReference>
<sequence length="434" mass="49654">MTDFYKDFSTSTAEEWRNKVEKDLKGKSIEDALHKFHPIEEVEYASYGLANDDNGNHNTPGQADYSRGGRINNNDWINNVFVPLDSPKKMNSFALKQLMNGATGLTIDFSDFSTADCELVIKEIEFEHITSTFFYSTEEQYEWINKITETKDINNTSINTGNQKFKIIKSRRNIIINAIDVQYSGGNVHQEIAYALHKGHEELFALMDDGMTVDDAVAQLKFRFGIGSNFFFELVKFKVFRSLWYTVVQSYKPEHECSTIPYIEAETGFINKSIKDPHNNLLRQTTESLSAVLGGIDELTIRPYNAWSTDENLDKTQRLGLNIALLLKEESYLDKVIDPAGGSYIIEELIQTLKTKAWSTFQKLEKEGLENLKSEIKKIAALRISQAEQKEKTHIGINKYFNEDPQNLDWKIDVETVFGTPVVLEKDCKIEVEL</sequence>
<dbReference type="GO" id="GO:0016866">
    <property type="term" value="F:intramolecular transferase activity"/>
    <property type="evidence" value="ECO:0007669"/>
    <property type="project" value="InterPro"/>
</dbReference>
<dbReference type="PANTHER" id="PTHR48101:SF1">
    <property type="entry name" value="METHYLMALONYL-COA MUTASE, LARGE SUBUNIT"/>
    <property type="match status" value="1"/>
</dbReference>
<gene>
    <name evidence="2" type="ORF">DXU93_05005</name>
</gene>
<dbReference type="Proteomes" id="UP000257127">
    <property type="component" value="Unassembled WGS sequence"/>
</dbReference>
<evidence type="ECO:0000313" key="3">
    <source>
        <dbReference type="Proteomes" id="UP000257127"/>
    </source>
</evidence>
<reference evidence="2 3" key="1">
    <citation type="submission" date="2018-08" db="EMBL/GenBank/DDBJ databases">
        <title>The draft genome squence of Brumimicrobium sp. N62.</title>
        <authorList>
            <person name="Du Z.-J."/>
            <person name="Luo H.-R."/>
        </authorList>
    </citation>
    <scope>NUCLEOTIDE SEQUENCE [LARGE SCALE GENOMIC DNA]</scope>
    <source>
        <strain evidence="2 3">N62</strain>
    </source>
</reference>
<proteinExistence type="predicted"/>
<feature type="domain" description="Methylmalonyl-CoA mutase alpha/beta chain catalytic" evidence="1">
    <location>
        <begin position="169"/>
        <end position="409"/>
    </location>
</feature>
<dbReference type="InterPro" id="IPR006099">
    <property type="entry name" value="MeMalonylCoA_mutase_a/b_cat"/>
</dbReference>
<accession>A0A3E1F028</accession>
<evidence type="ECO:0000259" key="1">
    <source>
        <dbReference type="Pfam" id="PF01642"/>
    </source>
</evidence>
<dbReference type="PANTHER" id="PTHR48101">
    <property type="entry name" value="METHYLMALONYL-COA MUTASE, MITOCHONDRIAL-RELATED"/>
    <property type="match status" value="1"/>
</dbReference>
<dbReference type="EMBL" id="QURB01000002">
    <property type="protein sequence ID" value="RFC55182.1"/>
    <property type="molecule type" value="Genomic_DNA"/>
</dbReference>
<keyword evidence="3" id="KW-1185">Reference proteome</keyword>
<dbReference type="Gene3D" id="3.20.20.240">
    <property type="entry name" value="Methylmalonyl-CoA mutase"/>
    <property type="match status" value="2"/>
</dbReference>
<organism evidence="2 3">
    <name type="scientific">Brumimicrobium aurantiacum</name>
    <dbReference type="NCBI Taxonomy" id="1737063"/>
    <lineage>
        <taxon>Bacteria</taxon>
        <taxon>Pseudomonadati</taxon>
        <taxon>Bacteroidota</taxon>
        <taxon>Flavobacteriia</taxon>
        <taxon>Flavobacteriales</taxon>
        <taxon>Crocinitomicaceae</taxon>
        <taxon>Brumimicrobium</taxon>
    </lineage>
</organism>
<evidence type="ECO:0000313" key="2">
    <source>
        <dbReference type="EMBL" id="RFC55182.1"/>
    </source>
</evidence>
<dbReference type="OrthoDB" id="9762378at2"/>
<dbReference type="SUPFAM" id="SSF51703">
    <property type="entry name" value="Cobalamin (vitamin B12)-dependent enzymes"/>
    <property type="match status" value="1"/>
</dbReference>
<name>A0A3E1F028_9FLAO</name>
<protein>
    <recommendedName>
        <fullName evidence="1">Methylmalonyl-CoA mutase alpha/beta chain catalytic domain-containing protein</fullName>
    </recommendedName>
</protein>
<comment type="caution">
    <text evidence="2">The sequence shown here is derived from an EMBL/GenBank/DDBJ whole genome shotgun (WGS) entry which is preliminary data.</text>
</comment>
<dbReference type="GO" id="GO:0031419">
    <property type="term" value="F:cobalamin binding"/>
    <property type="evidence" value="ECO:0007669"/>
    <property type="project" value="InterPro"/>
</dbReference>
<dbReference type="AlphaFoldDB" id="A0A3E1F028"/>
<dbReference type="Pfam" id="PF01642">
    <property type="entry name" value="MM_CoA_mutase"/>
    <property type="match status" value="1"/>
</dbReference>
<dbReference type="RefSeq" id="WP_116880161.1">
    <property type="nucleotide sequence ID" value="NZ_QURB01000002.1"/>
</dbReference>